<protein>
    <submittedName>
        <fullName evidence="2">Uncharacterized protein</fullName>
    </submittedName>
</protein>
<proteinExistence type="predicted"/>
<accession>A0A165F9F3</accession>
<feature type="region of interest" description="Disordered" evidence="1">
    <location>
        <begin position="1"/>
        <end position="22"/>
    </location>
</feature>
<feature type="non-terminal residue" evidence="2">
    <location>
        <position position="143"/>
    </location>
</feature>
<evidence type="ECO:0000313" key="2">
    <source>
        <dbReference type="EMBL" id="KZV88623.1"/>
    </source>
</evidence>
<gene>
    <name evidence="2" type="ORF">EXIGLDRAFT_839086</name>
</gene>
<reference evidence="2 3" key="1">
    <citation type="journal article" date="2016" name="Mol. Biol. Evol.">
        <title>Comparative Genomics of Early-Diverging Mushroom-Forming Fungi Provides Insights into the Origins of Lignocellulose Decay Capabilities.</title>
        <authorList>
            <person name="Nagy L.G."/>
            <person name="Riley R."/>
            <person name="Tritt A."/>
            <person name="Adam C."/>
            <person name="Daum C."/>
            <person name="Floudas D."/>
            <person name="Sun H."/>
            <person name="Yadav J.S."/>
            <person name="Pangilinan J."/>
            <person name="Larsson K.H."/>
            <person name="Matsuura K."/>
            <person name="Barry K."/>
            <person name="Labutti K."/>
            <person name="Kuo R."/>
            <person name="Ohm R.A."/>
            <person name="Bhattacharya S.S."/>
            <person name="Shirouzu T."/>
            <person name="Yoshinaga Y."/>
            <person name="Martin F.M."/>
            <person name="Grigoriev I.V."/>
            <person name="Hibbett D.S."/>
        </authorList>
    </citation>
    <scope>NUCLEOTIDE SEQUENCE [LARGE SCALE GENOMIC DNA]</scope>
    <source>
        <strain evidence="2 3">HHB12029</strain>
    </source>
</reference>
<sequence>MVTKAATTTTRPPVGGSRIPTAPKKRVLRVVDLLTTRRTPSRSAPRSRCAQPFLAVCNSSCRRILTRMRNFLSLQTDNHLPRNRRLVVTSDSYDSCYLRSNSFGSRCPSYMPALQLPYSHMPCAATPYSGVHVHHHPAHRIAL</sequence>
<dbReference type="AlphaFoldDB" id="A0A165F9F3"/>
<keyword evidence="3" id="KW-1185">Reference proteome</keyword>
<dbReference type="Proteomes" id="UP000077266">
    <property type="component" value="Unassembled WGS sequence"/>
</dbReference>
<evidence type="ECO:0000313" key="3">
    <source>
        <dbReference type="Proteomes" id="UP000077266"/>
    </source>
</evidence>
<organism evidence="2 3">
    <name type="scientific">Exidia glandulosa HHB12029</name>
    <dbReference type="NCBI Taxonomy" id="1314781"/>
    <lineage>
        <taxon>Eukaryota</taxon>
        <taxon>Fungi</taxon>
        <taxon>Dikarya</taxon>
        <taxon>Basidiomycota</taxon>
        <taxon>Agaricomycotina</taxon>
        <taxon>Agaricomycetes</taxon>
        <taxon>Auriculariales</taxon>
        <taxon>Exidiaceae</taxon>
        <taxon>Exidia</taxon>
    </lineage>
</organism>
<dbReference type="InParanoid" id="A0A165F9F3"/>
<dbReference type="EMBL" id="KV426095">
    <property type="protein sequence ID" value="KZV88623.1"/>
    <property type="molecule type" value="Genomic_DNA"/>
</dbReference>
<feature type="compositionally biased region" description="Polar residues" evidence="1">
    <location>
        <begin position="1"/>
        <end position="11"/>
    </location>
</feature>
<evidence type="ECO:0000256" key="1">
    <source>
        <dbReference type="SAM" id="MobiDB-lite"/>
    </source>
</evidence>
<name>A0A165F9F3_EXIGL</name>